<evidence type="ECO:0000256" key="2">
    <source>
        <dbReference type="ARBA" id="ARBA00005184"/>
    </source>
</evidence>
<dbReference type="SUPFAM" id="SSF51126">
    <property type="entry name" value="Pectin lyase-like"/>
    <property type="match status" value="1"/>
</dbReference>
<feature type="domain" description="Pectinesterase inhibitor" evidence="16">
    <location>
        <begin position="38"/>
        <end position="195"/>
    </location>
</feature>
<evidence type="ECO:0000313" key="18">
    <source>
        <dbReference type="EMBL" id="KAD4584535.1"/>
    </source>
</evidence>
<comment type="similarity">
    <text evidence="3">In the N-terminal section; belongs to the PMEI family.</text>
</comment>
<dbReference type="OrthoDB" id="2019149at2759"/>
<feature type="region of interest" description="Disordered" evidence="14">
    <location>
        <begin position="248"/>
        <end position="267"/>
    </location>
</feature>
<dbReference type="SMART" id="SM00856">
    <property type="entry name" value="PMEI"/>
    <property type="match status" value="1"/>
</dbReference>
<dbReference type="InterPro" id="IPR012334">
    <property type="entry name" value="Pectin_lyas_fold"/>
</dbReference>
<dbReference type="GO" id="GO:0004857">
    <property type="term" value="F:enzyme inhibitor activity"/>
    <property type="evidence" value="ECO:0007669"/>
    <property type="project" value="InterPro"/>
</dbReference>
<dbReference type="Gene3D" id="2.160.20.10">
    <property type="entry name" value="Single-stranded right-handed beta-helix, Pectin lyase-like"/>
    <property type="match status" value="1"/>
</dbReference>
<name>A0A5N6NC46_9ASTR</name>
<dbReference type="Proteomes" id="UP000326396">
    <property type="component" value="Linkage Group LG2"/>
</dbReference>
<dbReference type="PANTHER" id="PTHR31707">
    <property type="entry name" value="PECTINESTERASE"/>
    <property type="match status" value="1"/>
</dbReference>
<evidence type="ECO:0000256" key="8">
    <source>
        <dbReference type="ARBA" id="ARBA00022801"/>
    </source>
</evidence>
<comment type="catalytic activity">
    <reaction evidence="11 13">
        <text>[(1-&gt;4)-alpha-D-galacturonosyl methyl ester](n) + n H2O = [(1-&gt;4)-alpha-D-galacturonosyl](n) + n methanol + n H(+)</text>
        <dbReference type="Rhea" id="RHEA:22380"/>
        <dbReference type="Rhea" id="RHEA-COMP:14570"/>
        <dbReference type="Rhea" id="RHEA-COMP:14573"/>
        <dbReference type="ChEBI" id="CHEBI:15377"/>
        <dbReference type="ChEBI" id="CHEBI:15378"/>
        <dbReference type="ChEBI" id="CHEBI:17790"/>
        <dbReference type="ChEBI" id="CHEBI:140522"/>
        <dbReference type="ChEBI" id="CHEBI:140523"/>
        <dbReference type="EC" id="3.1.1.11"/>
    </reaction>
</comment>
<keyword evidence="15" id="KW-1133">Transmembrane helix</keyword>
<evidence type="ECO:0000256" key="11">
    <source>
        <dbReference type="ARBA" id="ARBA00047928"/>
    </source>
</evidence>
<evidence type="ECO:0000259" key="16">
    <source>
        <dbReference type="SMART" id="SM00856"/>
    </source>
</evidence>
<protein>
    <recommendedName>
        <fullName evidence="5 13">Pectinesterase</fullName>
        <ecNumber evidence="5 13">3.1.1.11</ecNumber>
    </recommendedName>
</protein>
<organism evidence="18 19">
    <name type="scientific">Mikania micrantha</name>
    <name type="common">bitter vine</name>
    <dbReference type="NCBI Taxonomy" id="192012"/>
    <lineage>
        <taxon>Eukaryota</taxon>
        <taxon>Viridiplantae</taxon>
        <taxon>Streptophyta</taxon>
        <taxon>Embryophyta</taxon>
        <taxon>Tracheophyta</taxon>
        <taxon>Spermatophyta</taxon>
        <taxon>Magnoliopsida</taxon>
        <taxon>eudicotyledons</taxon>
        <taxon>Gunneridae</taxon>
        <taxon>Pentapetalae</taxon>
        <taxon>asterids</taxon>
        <taxon>campanulids</taxon>
        <taxon>Asterales</taxon>
        <taxon>Asteraceae</taxon>
        <taxon>Asteroideae</taxon>
        <taxon>Heliantheae alliance</taxon>
        <taxon>Eupatorieae</taxon>
        <taxon>Mikania</taxon>
    </lineage>
</organism>
<keyword evidence="9 13" id="KW-0063">Aspartyl esterase</keyword>
<feature type="compositionally biased region" description="Basic and acidic residues" evidence="14">
    <location>
        <begin position="252"/>
        <end position="262"/>
    </location>
</feature>
<dbReference type="InterPro" id="IPR033131">
    <property type="entry name" value="Pectinesterase_Asp_AS"/>
</dbReference>
<evidence type="ECO:0000256" key="6">
    <source>
        <dbReference type="ARBA" id="ARBA00022512"/>
    </source>
</evidence>
<accession>A0A5N6NC46</accession>
<dbReference type="AlphaFoldDB" id="A0A5N6NC46"/>
<comment type="similarity">
    <text evidence="4">In the C-terminal section; belongs to the pectinesterase family.</text>
</comment>
<comment type="subcellular location">
    <subcellularLocation>
        <location evidence="1">Secreted</location>
        <location evidence="1">Cell wall</location>
    </subcellularLocation>
</comment>
<evidence type="ECO:0000313" key="17">
    <source>
        <dbReference type="EMBL" id="KAC9138555.1"/>
    </source>
</evidence>
<evidence type="ECO:0000256" key="15">
    <source>
        <dbReference type="SAM" id="Phobius"/>
    </source>
</evidence>
<dbReference type="Gene3D" id="1.20.140.40">
    <property type="entry name" value="Invertase/pectin methylesterase inhibitor family protein"/>
    <property type="match status" value="1"/>
</dbReference>
<dbReference type="FunFam" id="2.160.20.10:FF:000029">
    <property type="entry name" value="Pectinesterase 4"/>
    <property type="match status" value="1"/>
</dbReference>
<dbReference type="GO" id="GO:0042545">
    <property type="term" value="P:cell wall modification"/>
    <property type="evidence" value="ECO:0007669"/>
    <property type="project" value="UniProtKB-UniRule"/>
</dbReference>
<dbReference type="EMBL" id="SZYD01000012">
    <property type="protein sequence ID" value="KAD4584535.1"/>
    <property type="molecule type" value="Genomic_DNA"/>
</dbReference>
<dbReference type="SUPFAM" id="SSF101148">
    <property type="entry name" value="Plant invertase/pectin methylesterase inhibitor"/>
    <property type="match status" value="1"/>
</dbReference>
<evidence type="ECO:0000256" key="13">
    <source>
        <dbReference type="RuleBase" id="RU000589"/>
    </source>
</evidence>
<dbReference type="InterPro" id="IPR011050">
    <property type="entry name" value="Pectin_lyase_fold/virulence"/>
</dbReference>
<keyword evidence="15" id="KW-0472">Membrane</keyword>
<keyword evidence="10" id="KW-0961">Cell wall biogenesis/degradation</keyword>
<evidence type="ECO:0000256" key="7">
    <source>
        <dbReference type="ARBA" id="ARBA00022525"/>
    </source>
</evidence>
<dbReference type="UniPathway" id="UPA00545">
    <property type="reaction ID" value="UER00823"/>
</dbReference>
<dbReference type="GO" id="GO:0030599">
    <property type="term" value="F:pectinesterase activity"/>
    <property type="evidence" value="ECO:0007669"/>
    <property type="project" value="UniProtKB-UniRule"/>
</dbReference>
<feature type="transmembrane region" description="Helical" evidence="15">
    <location>
        <begin position="6"/>
        <end position="27"/>
    </location>
</feature>
<evidence type="ECO:0000256" key="4">
    <source>
        <dbReference type="ARBA" id="ARBA00007786"/>
    </source>
</evidence>
<evidence type="ECO:0000256" key="9">
    <source>
        <dbReference type="ARBA" id="ARBA00023085"/>
    </source>
</evidence>
<keyword evidence="6" id="KW-0134">Cell wall</keyword>
<reference evidence="18 19" key="1">
    <citation type="submission" date="2019-05" db="EMBL/GenBank/DDBJ databases">
        <title>Mikania micrantha, genome provides insights into the molecular mechanism of rapid growth.</title>
        <authorList>
            <person name="Liu B."/>
        </authorList>
    </citation>
    <scope>NUCLEOTIDE SEQUENCE [LARGE SCALE GENOMIC DNA]</scope>
    <source>
        <strain evidence="18">NLD-2019</strain>
        <tissue evidence="18">Leaf</tissue>
    </source>
</reference>
<dbReference type="Pfam" id="PF01095">
    <property type="entry name" value="Pectinesterase"/>
    <property type="match status" value="1"/>
</dbReference>
<gene>
    <name evidence="18" type="ORF">E3N88_22136</name>
    <name evidence="17" type="ORF">E3N88_46310</name>
</gene>
<keyword evidence="15" id="KW-0812">Transmembrane</keyword>
<evidence type="ECO:0000256" key="3">
    <source>
        <dbReference type="ARBA" id="ARBA00006027"/>
    </source>
</evidence>
<evidence type="ECO:0000256" key="14">
    <source>
        <dbReference type="SAM" id="MobiDB-lite"/>
    </source>
</evidence>
<evidence type="ECO:0000256" key="12">
    <source>
        <dbReference type="PROSITE-ProRule" id="PRU10040"/>
    </source>
</evidence>
<proteinExistence type="inferred from homology"/>
<dbReference type="PROSITE" id="PS00503">
    <property type="entry name" value="PECTINESTERASE_2"/>
    <property type="match status" value="1"/>
</dbReference>
<dbReference type="NCBIfam" id="TIGR01614">
    <property type="entry name" value="PME_inhib"/>
    <property type="match status" value="1"/>
</dbReference>
<evidence type="ECO:0000256" key="10">
    <source>
        <dbReference type="ARBA" id="ARBA00023316"/>
    </source>
</evidence>
<evidence type="ECO:0000256" key="5">
    <source>
        <dbReference type="ARBA" id="ARBA00013229"/>
    </source>
</evidence>
<dbReference type="EC" id="3.1.1.11" evidence="5 13"/>
<dbReference type="Pfam" id="PF04043">
    <property type="entry name" value="PMEI"/>
    <property type="match status" value="1"/>
</dbReference>
<dbReference type="GO" id="GO:0045490">
    <property type="term" value="P:pectin catabolic process"/>
    <property type="evidence" value="ECO:0007669"/>
    <property type="project" value="UniProtKB-UniRule"/>
</dbReference>
<keyword evidence="7" id="KW-0964">Secreted</keyword>
<evidence type="ECO:0000313" key="19">
    <source>
        <dbReference type="Proteomes" id="UP000326396"/>
    </source>
</evidence>
<dbReference type="InterPro" id="IPR006501">
    <property type="entry name" value="Pectinesterase_inhib_dom"/>
</dbReference>
<comment type="pathway">
    <text evidence="2 13">Glycan metabolism; pectin degradation; 2-dehydro-3-deoxy-D-gluconate from pectin: step 1/5.</text>
</comment>
<comment type="caution">
    <text evidence="18">The sequence shown here is derived from an EMBL/GenBank/DDBJ whole genome shotgun (WGS) entry which is preliminary data.</text>
</comment>
<dbReference type="InterPro" id="IPR000070">
    <property type="entry name" value="Pectinesterase_cat"/>
</dbReference>
<keyword evidence="8 13" id="KW-0378">Hydrolase</keyword>
<evidence type="ECO:0000256" key="1">
    <source>
        <dbReference type="ARBA" id="ARBA00004191"/>
    </source>
</evidence>
<feature type="active site" evidence="12">
    <location>
        <position position="436"/>
    </location>
</feature>
<dbReference type="InterPro" id="IPR035513">
    <property type="entry name" value="Invertase/methylesterase_inhib"/>
</dbReference>
<sequence length="588" mass="66338">MGNELVTSVLSLGLSIAFILVIVAFVAKHGNLEDIHLMNTKALKIMCKPTDYKEECYEALAEVAKNTSATKKDYIFASMHSTVVKLQKTIRRSSSIGKELGDRTDDYAKHARDDLKNCEKLLGHAIEDLQHVLKVGHKTKTKTLPKQIDQIIVWLTAVRTYQTTCVDEINNDKIRKDMQKKLEKANKHTFNSQKIIFNVAKILQDFGIDLSDSKSNGHRRLLEEGEVIDQHGFPSWVLVGDRQLLGVESDDDKDKHEPEPEPKLTGQEYFKTLEPEPFGQPVKPNVVVAQDESGQFKTIKEAIASYPLNHIGRFIIYIKAGAYNEGQIVVNRLQNNVYMYGDGCDKTIITGQLNHGFDYIGTSNTATFVAEGERFMAKNIGFRNTIGPHGFQAIAFRSQSPHTVMVDCTFEGYQNTLCYHTHDQFYKNCVVSGTVDFIFGSGRAFFQDSKIILRKPEKDQVNTIATDGRMKYEETSGVVFQNCKITGSPEVIGEVKSYLGRPWKARSRVAVMKSEIGDVIRPEGWVECDSPEGKDNQDTCMFREYKNKGPGSNTDRRVKWLGFEVIKDEVNATKFSANKFIDAESWLP</sequence>
<dbReference type="CDD" id="cd15798">
    <property type="entry name" value="PMEI-like_3"/>
    <property type="match status" value="1"/>
</dbReference>
<dbReference type="EMBL" id="SZYD01002790">
    <property type="protein sequence ID" value="KAC9138555.1"/>
    <property type="molecule type" value="Genomic_DNA"/>
</dbReference>
<keyword evidence="19" id="KW-1185">Reference proteome</keyword>